<sequence>MKQNRAGKFVFKGKFPLIKFGIFADDSDQSESDNLSNPAETKDVVISILEPENEDFHVSPAVAVAEEHDHLHDVDVEGNFDREVGDEDFKGDDDFLKEPDFTRISDDIPSSIELNLDDDDCGPLPGFDSRCFKKVNEVAQPATETGEDVSALKILLSSSKPMEVSSSPRDVVSEIPPPELNGVSTISQAPPVSSIVTTTTVSTPPIPSEEGPSTIYEAGGLSSIPEYFPSRPSQDEASIRLAKHLAQNSPISSSQGKAISFEEEHSGDDKTLVSKFREEIGIIRQDVIEKNILLDQHESYIIELRERDELKTKQITDLQTNLDPPVAPTQSTEGDFPVDPPLPRTTTVVNGFDKEPENSRSSITIKQGKRTVTASKSERLLFMKNSNENHKAKDPVLTVMDLKKRKFGDEFGDRSEIRMWAFNPESNMWVVKRNSGIPKYYKSIHDFNSWTKVDLVELSRALFHNPSEDPSTTNFKRFLDRQVKENFSKMKTAKALYRKDTDVHDPESGEPMKIILWPATKQLKEIPIPQHFHEGYLDNMEFWAFDDENATAAIKFKDREQVLRLISAKDLLKFRERDIRTLSRHQIICRKDVMEAAAKEFTGMVATIINGKLWMGSMGKSDLKLFKKSGE</sequence>
<dbReference type="AlphaFoldDB" id="A0AA35YXU2"/>
<organism evidence="2 3">
    <name type="scientific">Lactuca saligna</name>
    <name type="common">Willowleaf lettuce</name>
    <dbReference type="NCBI Taxonomy" id="75948"/>
    <lineage>
        <taxon>Eukaryota</taxon>
        <taxon>Viridiplantae</taxon>
        <taxon>Streptophyta</taxon>
        <taxon>Embryophyta</taxon>
        <taxon>Tracheophyta</taxon>
        <taxon>Spermatophyta</taxon>
        <taxon>Magnoliopsida</taxon>
        <taxon>eudicotyledons</taxon>
        <taxon>Gunneridae</taxon>
        <taxon>Pentapetalae</taxon>
        <taxon>asterids</taxon>
        <taxon>campanulids</taxon>
        <taxon>Asterales</taxon>
        <taxon>Asteraceae</taxon>
        <taxon>Cichorioideae</taxon>
        <taxon>Cichorieae</taxon>
        <taxon>Lactucinae</taxon>
        <taxon>Lactuca</taxon>
    </lineage>
</organism>
<name>A0AA35YXU2_LACSI</name>
<proteinExistence type="predicted"/>
<evidence type="ECO:0000313" key="3">
    <source>
        <dbReference type="Proteomes" id="UP001177003"/>
    </source>
</evidence>
<feature type="compositionally biased region" description="Polar residues" evidence="1">
    <location>
        <begin position="320"/>
        <end position="333"/>
    </location>
</feature>
<dbReference type="EMBL" id="OX465080">
    <property type="protein sequence ID" value="CAI9282276.1"/>
    <property type="molecule type" value="Genomic_DNA"/>
</dbReference>
<evidence type="ECO:0000313" key="2">
    <source>
        <dbReference type="EMBL" id="CAI9282276.1"/>
    </source>
</evidence>
<feature type="region of interest" description="Disordered" evidence="1">
    <location>
        <begin position="320"/>
        <end position="343"/>
    </location>
</feature>
<protein>
    <submittedName>
        <fullName evidence="2">Uncharacterized protein</fullName>
    </submittedName>
</protein>
<gene>
    <name evidence="2" type="ORF">LSALG_LOCUS21923</name>
</gene>
<reference evidence="2" key="1">
    <citation type="submission" date="2023-04" db="EMBL/GenBank/DDBJ databases">
        <authorList>
            <person name="Vijverberg K."/>
            <person name="Xiong W."/>
            <person name="Schranz E."/>
        </authorList>
    </citation>
    <scope>NUCLEOTIDE SEQUENCE</scope>
</reference>
<keyword evidence="3" id="KW-1185">Reference proteome</keyword>
<dbReference type="Proteomes" id="UP001177003">
    <property type="component" value="Chromosome 4"/>
</dbReference>
<accession>A0AA35YXU2</accession>
<evidence type="ECO:0000256" key="1">
    <source>
        <dbReference type="SAM" id="MobiDB-lite"/>
    </source>
</evidence>